<organism evidence="1 3">
    <name type="scientific">Didymodactylos carnosus</name>
    <dbReference type="NCBI Taxonomy" id="1234261"/>
    <lineage>
        <taxon>Eukaryota</taxon>
        <taxon>Metazoa</taxon>
        <taxon>Spiralia</taxon>
        <taxon>Gnathifera</taxon>
        <taxon>Rotifera</taxon>
        <taxon>Eurotatoria</taxon>
        <taxon>Bdelloidea</taxon>
        <taxon>Philodinida</taxon>
        <taxon>Philodinidae</taxon>
        <taxon>Didymodactylos</taxon>
    </lineage>
</organism>
<dbReference type="EMBL" id="CAJNOK010060014">
    <property type="protein sequence ID" value="CAF1634233.1"/>
    <property type="molecule type" value="Genomic_DNA"/>
</dbReference>
<evidence type="ECO:0000313" key="1">
    <source>
        <dbReference type="EMBL" id="CAF1634233.1"/>
    </source>
</evidence>
<dbReference type="EMBL" id="CAJOBA010086012">
    <property type="protein sequence ID" value="CAF4463723.1"/>
    <property type="molecule type" value="Genomic_DNA"/>
</dbReference>
<evidence type="ECO:0000313" key="2">
    <source>
        <dbReference type="EMBL" id="CAF4463723.1"/>
    </source>
</evidence>
<proteinExistence type="predicted"/>
<accession>A0A8S2G9P2</accession>
<reference evidence="1" key="1">
    <citation type="submission" date="2021-02" db="EMBL/GenBank/DDBJ databases">
        <authorList>
            <person name="Nowell W R."/>
        </authorList>
    </citation>
    <scope>NUCLEOTIDE SEQUENCE</scope>
</reference>
<feature type="non-terminal residue" evidence="1">
    <location>
        <position position="1"/>
    </location>
</feature>
<dbReference type="Proteomes" id="UP000677228">
    <property type="component" value="Unassembled WGS sequence"/>
</dbReference>
<sequence length="59" mass="6606">GQTTAAQGANSRELIKLVGDFLTEDNHLQLRFSDNLVNSSYEILQQKFRRGLDIGATVR</sequence>
<protein>
    <submittedName>
        <fullName evidence="1">Uncharacterized protein</fullName>
    </submittedName>
</protein>
<gene>
    <name evidence="1" type="ORF">OVA965_LOCUS43913</name>
    <name evidence="2" type="ORF">TMI583_LOCUS46376</name>
</gene>
<dbReference type="AlphaFoldDB" id="A0A8S2G9P2"/>
<comment type="caution">
    <text evidence="1">The sequence shown here is derived from an EMBL/GenBank/DDBJ whole genome shotgun (WGS) entry which is preliminary data.</text>
</comment>
<name>A0A8S2G9P2_9BILA</name>
<dbReference type="Proteomes" id="UP000682733">
    <property type="component" value="Unassembled WGS sequence"/>
</dbReference>
<evidence type="ECO:0000313" key="3">
    <source>
        <dbReference type="Proteomes" id="UP000677228"/>
    </source>
</evidence>